<dbReference type="GO" id="GO:0005886">
    <property type="term" value="C:plasma membrane"/>
    <property type="evidence" value="ECO:0007669"/>
    <property type="project" value="TreeGrafter"/>
</dbReference>
<keyword evidence="11 17" id="KW-0472">Membrane</keyword>
<feature type="domain" description="Gnk2-homologous" evidence="20">
    <location>
        <begin position="22"/>
        <end position="128"/>
    </location>
</feature>
<dbReference type="InterPro" id="IPR000719">
    <property type="entry name" value="Prot_kinase_dom"/>
</dbReference>
<dbReference type="CDD" id="cd23509">
    <property type="entry name" value="Gnk2-like"/>
    <property type="match status" value="2"/>
</dbReference>
<keyword evidence="13" id="KW-0325">Glycoprotein</keyword>
<sequence length="663" mass="74052">MNFTNFLLIFLLYMLISISLTTAGWQYCYETGNFTTNNSSYARNRNLLLSTLASNVVKNGGFYTANIGQDPDKVYGCALCRGDASAEDCSTCVNSSSQDIMIKCPNQKSAYMWSGTPPCMVRYADRSFVGKLEMDVPLNKFYNEDNITSNLSEFDLIWHRLMESTAKEASMGTSKLKFATQEANLTSTVTIYALMQCTPDLSQNDCMFCLRRYVAEYQNCCRGRQGGGVKSPNCMLRWDLYPFYKDTTPLAPTKGKISGQNLIGEGPLYCMYALMGLFYADSGGIAVGTVVIIVVVSVIMFVVLVALAYFVIRKQKQKQIRCNQERRSYADEIDAEDALQFDFSTIKVATNDFSIDGKLGQGGFGAVYKGRLSNGQDIAVKRLSNNSGQGEAEFKNEVMLVARLQHRNLVKLLGFCLEGNEKLLIYEFVPNSSLDNFIFDPIKCSPLDWETRYKIIGGIARGLLYLHEDSRLRIIHRDLKASNILLDEDMNPKISDFGMARLVAMNQTQGDTNRIVGTFGYMAPEYVKHGIFSIKSDVFSFGVLLLEIISGQKNSCFHIKDEAEDLLTYAWKNWQAGTSLNLIDPTLSVGSSSDIVRCIHIGLLCVQENVESRPTMASVVIMLTSSSLSLPLPSKPAFYIHTSDLHFIPFSTNEFSITQLDPR</sequence>
<evidence type="ECO:0000256" key="14">
    <source>
        <dbReference type="ARBA" id="ARBA00047558"/>
    </source>
</evidence>
<dbReference type="FunFam" id="3.30.200.20:FF:000142">
    <property type="entry name" value="Cysteine-rich receptor-like protein kinase 10"/>
    <property type="match status" value="1"/>
</dbReference>
<evidence type="ECO:0000256" key="1">
    <source>
        <dbReference type="ARBA" id="ARBA00004167"/>
    </source>
</evidence>
<feature type="domain" description="Gnk2-homologous" evidence="20">
    <location>
        <begin position="135"/>
        <end position="243"/>
    </location>
</feature>
<dbReference type="Gene3D" id="3.30.430.20">
    <property type="entry name" value="Gnk2 domain, C-X8-C-X2-C motif"/>
    <property type="match status" value="2"/>
</dbReference>
<dbReference type="FunFam" id="3.30.430.20:FF:000003">
    <property type="entry name" value="Cysteine-rich RLK (RECEPTOR-like protein kinase) 10"/>
    <property type="match status" value="1"/>
</dbReference>
<accession>A0AAE0AAS8</accession>
<reference evidence="21" key="1">
    <citation type="journal article" date="2023" name="Plant J.">
        <title>Genome sequences and population genomics provide insights into the demographic history, inbreeding, and mutation load of two 'living fossil' tree species of Dipteronia.</title>
        <authorList>
            <person name="Feng Y."/>
            <person name="Comes H.P."/>
            <person name="Chen J."/>
            <person name="Zhu S."/>
            <person name="Lu R."/>
            <person name="Zhang X."/>
            <person name="Li P."/>
            <person name="Qiu J."/>
            <person name="Olsen K.M."/>
            <person name="Qiu Y."/>
        </authorList>
    </citation>
    <scope>NUCLEOTIDE SEQUENCE</scope>
    <source>
        <strain evidence="21">NBL</strain>
    </source>
</reference>
<evidence type="ECO:0000256" key="16">
    <source>
        <dbReference type="PROSITE-ProRule" id="PRU10141"/>
    </source>
</evidence>
<name>A0AAE0AAS8_9ROSI</name>
<evidence type="ECO:0000256" key="17">
    <source>
        <dbReference type="SAM" id="Phobius"/>
    </source>
</evidence>
<keyword evidence="6" id="KW-0677">Repeat</keyword>
<evidence type="ECO:0000259" key="19">
    <source>
        <dbReference type="PROSITE" id="PS50011"/>
    </source>
</evidence>
<dbReference type="PANTHER" id="PTHR27002">
    <property type="entry name" value="RECEPTOR-LIKE SERINE/THREONINE-PROTEIN KINASE SD1-8"/>
    <property type="match status" value="1"/>
</dbReference>
<dbReference type="FunFam" id="3.30.430.20:FF:000007">
    <property type="entry name" value="Cysteine-rich receptor-like protein kinase 11"/>
    <property type="match status" value="1"/>
</dbReference>
<evidence type="ECO:0000256" key="11">
    <source>
        <dbReference type="ARBA" id="ARBA00023136"/>
    </source>
</evidence>
<feature type="chain" id="PRO_5042039769" description="Cysteine-rich receptor-like protein kinase" evidence="18">
    <location>
        <begin position="24"/>
        <end position="663"/>
    </location>
</feature>
<evidence type="ECO:0000256" key="8">
    <source>
        <dbReference type="ARBA" id="ARBA00022777"/>
    </source>
</evidence>
<dbReference type="CDD" id="cd14066">
    <property type="entry name" value="STKc_IRAK"/>
    <property type="match status" value="1"/>
</dbReference>
<keyword evidence="2" id="KW-0723">Serine/threonine-protein kinase</keyword>
<evidence type="ECO:0008006" key="23">
    <source>
        <dbReference type="Google" id="ProtNLM"/>
    </source>
</evidence>
<feature type="transmembrane region" description="Helical" evidence="17">
    <location>
        <begin position="285"/>
        <end position="312"/>
    </location>
</feature>
<dbReference type="GO" id="GO:0004674">
    <property type="term" value="F:protein serine/threonine kinase activity"/>
    <property type="evidence" value="ECO:0007669"/>
    <property type="project" value="UniProtKB-KW"/>
</dbReference>
<keyword evidence="3" id="KW-0808">Transferase</keyword>
<dbReference type="GO" id="GO:0006979">
    <property type="term" value="P:response to oxidative stress"/>
    <property type="evidence" value="ECO:0007669"/>
    <property type="project" value="UniProtKB-ARBA"/>
</dbReference>
<proteinExistence type="predicted"/>
<evidence type="ECO:0000256" key="2">
    <source>
        <dbReference type="ARBA" id="ARBA00022527"/>
    </source>
</evidence>
<dbReference type="InterPro" id="IPR001245">
    <property type="entry name" value="Ser-Thr/Tyr_kinase_cat_dom"/>
</dbReference>
<comment type="caution">
    <text evidence="21">The sequence shown here is derived from an EMBL/GenBank/DDBJ whole genome shotgun (WGS) entry which is preliminary data.</text>
</comment>
<dbReference type="InterPro" id="IPR017441">
    <property type="entry name" value="Protein_kinase_ATP_BS"/>
</dbReference>
<dbReference type="PROSITE" id="PS50011">
    <property type="entry name" value="PROTEIN_KINASE_DOM"/>
    <property type="match status" value="1"/>
</dbReference>
<dbReference type="Pfam" id="PF01657">
    <property type="entry name" value="Stress-antifung"/>
    <property type="match status" value="2"/>
</dbReference>
<dbReference type="SUPFAM" id="SSF56112">
    <property type="entry name" value="Protein kinase-like (PK-like)"/>
    <property type="match status" value="1"/>
</dbReference>
<evidence type="ECO:0000313" key="21">
    <source>
        <dbReference type="EMBL" id="KAK3206583.1"/>
    </source>
</evidence>
<feature type="signal peptide" evidence="18">
    <location>
        <begin position="1"/>
        <end position="23"/>
    </location>
</feature>
<dbReference type="Pfam" id="PF07714">
    <property type="entry name" value="PK_Tyr_Ser-Thr"/>
    <property type="match status" value="1"/>
</dbReference>
<evidence type="ECO:0000256" key="4">
    <source>
        <dbReference type="ARBA" id="ARBA00022692"/>
    </source>
</evidence>
<keyword evidence="12" id="KW-0675">Receptor</keyword>
<gene>
    <name evidence="21" type="ORF">Dsin_020629</name>
</gene>
<keyword evidence="22" id="KW-1185">Reference proteome</keyword>
<dbReference type="Gene3D" id="1.10.510.10">
    <property type="entry name" value="Transferase(Phosphotransferase) domain 1"/>
    <property type="match status" value="1"/>
</dbReference>
<evidence type="ECO:0000256" key="13">
    <source>
        <dbReference type="ARBA" id="ARBA00023180"/>
    </source>
</evidence>
<keyword evidence="4 17" id="KW-0812">Transmembrane</keyword>
<dbReference type="PROSITE" id="PS51473">
    <property type="entry name" value="GNK2"/>
    <property type="match status" value="2"/>
</dbReference>
<evidence type="ECO:0000256" key="7">
    <source>
        <dbReference type="ARBA" id="ARBA00022741"/>
    </source>
</evidence>
<dbReference type="InterPro" id="IPR011009">
    <property type="entry name" value="Kinase-like_dom_sf"/>
</dbReference>
<comment type="catalytic activity">
    <reaction evidence="15">
        <text>L-threonyl-[protein] + ATP = O-phospho-L-threonyl-[protein] + ADP + H(+)</text>
        <dbReference type="Rhea" id="RHEA:46608"/>
        <dbReference type="Rhea" id="RHEA-COMP:11060"/>
        <dbReference type="Rhea" id="RHEA-COMP:11605"/>
        <dbReference type="ChEBI" id="CHEBI:15378"/>
        <dbReference type="ChEBI" id="CHEBI:30013"/>
        <dbReference type="ChEBI" id="CHEBI:30616"/>
        <dbReference type="ChEBI" id="CHEBI:61977"/>
        <dbReference type="ChEBI" id="CHEBI:456216"/>
    </reaction>
</comment>
<dbReference type="InterPro" id="IPR002902">
    <property type="entry name" value="GNK2"/>
</dbReference>
<dbReference type="FunFam" id="1.10.510.10:FF:000129">
    <property type="entry name" value="cysteine-rich receptor-like protein kinase 10"/>
    <property type="match status" value="1"/>
</dbReference>
<feature type="domain" description="Protein kinase" evidence="19">
    <location>
        <begin position="353"/>
        <end position="628"/>
    </location>
</feature>
<evidence type="ECO:0000259" key="20">
    <source>
        <dbReference type="PROSITE" id="PS51473"/>
    </source>
</evidence>
<dbReference type="EMBL" id="JANJYJ010000006">
    <property type="protein sequence ID" value="KAK3206583.1"/>
    <property type="molecule type" value="Genomic_DNA"/>
</dbReference>
<dbReference type="AlphaFoldDB" id="A0AAE0AAS8"/>
<evidence type="ECO:0000256" key="18">
    <source>
        <dbReference type="SAM" id="SignalP"/>
    </source>
</evidence>
<organism evidence="21 22">
    <name type="scientific">Dipteronia sinensis</name>
    <dbReference type="NCBI Taxonomy" id="43782"/>
    <lineage>
        <taxon>Eukaryota</taxon>
        <taxon>Viridiplantae</taxon>
        <taxon>Streptophyta</taxon>
        <taxon>Embryophyta</taxon>
        <taxon>Tracheophyta</taxon>
        <taxon>Spermatophyta</taxon>
        <taxon>Magnoliopsida</taxon>
        <taxon>eudicotyledons</taxon>
        <taxon>Gunneridae</taxon>
        <taxon>Pentapetalae</taxon>
        <taxon>rosids</taxon>
        <taxon>malvids</taxon>
        <taxon>Sapindales</taxon>
        <taxon>Sapindaceae</taxon>
        <taxon>Hippocastanoideae</taxon>
        <taxon>Acereae</taxon>
        <taxon>Dipteronia</taxon>
    </lineage>
</organism>
<dbReference type="Proteomes" id="UP001281410">
    <property type="component" value="Unassembled WGS sequence"/>
</dbReference>
<keyword evidence="5 18" id="KW-0732">Signal</keyword>
<evidence type="ECO:0000256" key="9">
    <source>
        <dbReference type="ARBA" id="ARBA00022840"/>
    </source>
</evidence>
<dbReference type="Gene3D" id="3.30.200.20">
    <property type="entry name" value="Phosphorylase Kinase, domain 1"/>
    <property type="match status" value="1"/>
</dbReference>
<keyword evidence="9 16" id="KW-0067">ATP-binding</keyword>
<comment type="catalytic activity">
    <reaction evidence="14">
        <text>L-seryl-[protein] + ATP = O-phospho-L-seryl-[protein] + ADP + H(+)</text>
        <dbReference type="Rhea" id="RHEA:17989"/>
        <dbReference type="Rhea" id="RHEA-COMP:9863"/>
        <dbReference type="Rhea" id="RHEA-COMP:11604"/>
        <dbReference type="ChEBI" id="CHEBI:15378"/>
        <dbReference type="ChEBI" id="CHEBI:29999"/>
        <dbReference type="ChEBI" id="CHEBI:30616"/>
        <dbReference type="ChEBI" id="CHEBI:83421"/>
        <dbReference type="ChEBI" id="CHEBI:456216"/>
    </reaction>
</comment>
<evidence type="ECO:0000256" key="5">
    <source>
        <dbReference type="ARBA" id="ARBA00022729"/>
    </source>
</evidence>
<evidence type="ECO:0000256" key="15">
    <source>
        <dbReference type="ARBA" id="ARBA00047951"/>
    </source>
</evidence>
<comment type="subcellular location">
    <subcellularLocation>
        <location evidence="1">Membrane</location>
        <topology evidence="1">Single-pass membrane protein</topology>
    </subcellularLocation>
</comment>
<keyword evidence="7 16" id="KW-0547">Nucleotide-binding</keyword>
<evidence type="ECO:0000313" key="22">
    <source>
        <dbReference type="Proteomes" id="UP001281410"/>
    </source>
</evidence>
<dbReference type="PANTHER" id="PTHR27002:SF1104">
    <property type="entry name" value="CYSTEINE-RICH RECEPTOR-LIKE PROTEIN KINASE 27-RELATED"/>
    <property type="match status" value="1"/>
</dbReference>
<dbReference type="SMART" id="SM00220">
    <property type="entry name" value="S_TKc"/>
    <property type="match status" value="1"/>
</dbReference>
<evidence type="ECO:0000256" key="12">
    <source>
        <dbReference type="ARBA" id="ARBA00023170"/>
    </source>
</evidence>
<protein>
    <recommendedName>
        <fullName evidence="23">Cysteine-rich receptor-like protein kinase</fullName>
    </recommendedName>
</protein>
<feature type="binding site" evidence="16">
    <location>
        <position position="381"/>
    </location>
    <ligand>
        <name>ATP</name>
        <dbReference type="ChEBI" id="CHEBI:30616"/>
    </ligand>
</feature>
<dbReference type="PROSITE" id="PS00108">
    <property type="entry name" value="PROTEIN_KINASE_ST"/>
    <property type="match status" value="1"/>
</dbReference>
<dbReference type="InterPro" id="IPR008271">
    <property type="entry name" value="Ser/Thr_kinase_AS"/>
</dbReference>
<dbReference type="PROSITE" id="PS00107">
    <property type="entry name" value="PROTEIN_KINASE_ATP"/>
    <property type="match status" value="1"/>
</dbReference>
<dbReference type="InterPro" id="IPR038408">
    <property type="entry name" value="GNK2_sf"/>
</dbReference>
<dbReference type="GO" id="GO:0005524">
    <property type="term" value="F:ATP binding"/>
    <property type="evidence" value="ECO:0007669"/>
    <property type="project" value="UniProtKB-UniRule"/>
</dbReference>
<evidence type="ECO:0000256" key="6">
    <source>
        <dbReference type="ARBA" id="ARBA00022737"/>
    </source>
</evidence>
<keyword evidence="10 17" id="KW-1133">Transmembrane helix</keyword>
<evidence type="ECO:0000256" key="3">
    <source>
        <dbReference type="ARBA" id="ARBA00022679"/>
    </source>
</evidence>
<keyword evidence="8" id="KW-0418">Kinase</keyword>
<evidence type="ECO:0000256" key="10">
    <source>
        <dbReference type="ARBA" id="ARBA00022989"/>
    </source>
</evidence>